<accession>A0A9Y2AIE7</accession>
<dbReference type="KEGG" id="sgbi:P3F81_11055"/>
<dbReference type="EMBL" id="CP120678">
    <property type="protein sequence ID" value="WIW70417.1"/>
    <property type="molecule type" value="Genomic_DNA"/>
</dbReference>
<dbReference type="Proteomes" id="UP001243623">
    <property type="component" value="Chromosome"/>
</dbReference>
<reference evidence="2" key="1">
    <citation type="submission" date="2023-03" db="EMBL/GenBank/DDBJ databases">
        <title>Selenobaculum gbiensis gen. nov. sp. nov., a new bacterium isolated from the gut microbiota of IBD patient.</title>
        <authorList>
            <person name="Yeo S."/>
            <person name="Park H."/>
            <person name="Huh C.S."/>
        </authorList>
    </citation>
    <scope>NUCLEOTIDE SEQUENCE</scope>
    <source>
        <strain evidence="2">ICN-92133</strain>
    </source>
</reference>
<name>A0A9Y2AIE7_9FIRM</name>
<organism evidence="2 3">
    <name type="scientific">Selenobaculum gibii</name>
    <dbReference type="NCBI Taxonomy" id="3054208"/>
    <lineage>
        <taxon>Bacteria</taxon>
        <taxon>Bacillati</taxon>
        <taxon>Bacillota</taxon>
        <taxon>Negativicutes</taxon>
        <taxon>Selenomonadales</taxon>
        <taxon>Selenomonadaceae</taxon>
        <taxon>Selenobaculum</taxon>
    </lineage>
</organism>
<evidence type="ECO:0000259" key="1">
    <source>
        <dbReference type="Pfam" id="PF00535"/>
    </source>
</evidence>
<proteinExistence type="predicted"/>
<feature type="domain" description="Glycosyltransferase 2-like" evidence="1">
    <location>
        <begin position="42"/>
        <end position="147"/>
    </location>
</feature>
<evidence type="ECO:0000313" key="3">
    <source>
        <dbReference type="Proteomes" id="UP001243623"/>
    </source>
</evidence>
<dbReference type="Pfam" id="PF00535">
    <property type="entry name" value="Glycos_transf_2"/>
    <property type="match status" value="1"/>
</dbReference>
<dbReference type="Gene3D" id="3.90.550.10">
    <property type="entry name" value="Spore Coat Polysaccharide Biosynthesis Protein SpsA, Chain A"/>
    <property type="match status" value="1"/>
</dbReference>
<dbReference type="InterPro" id="IPR001173">
    <property type="entry name" value="Glyco_trans_2-like"/>
</dbReference>
<dbReference type="AlphaFoldDB" id="A0A9Y2AIE7"/>
<sequence>MEFSYCVSVVLLSFAIFGGYCFIKDLWLWHKELKIKEHYAFSIVVLVKDIEEDIEEMIRHLMLEIEIAEMNCDVIIYDDYSQDLTFSIAKRLEREYASLMVIQYNEQNSSFQAMSNAAKGDFIQFLDTIHCINPKEFCEIVTWIFKPHTKQFIL</sequence>
<gene>
    <name evidence="2" type="ORF">P3F81_11055</name>
</gene>
<keyword evidence="3" id="KW-1185">Reference proteome</keyword>
<dbReference type="RefSeq" id="WP_147670195.1">
    <property type="nucleotide sequence ID" value="NZ_CP120678.1"/>
</dbReference>
<dbReference type="SUPFAM" id="SSF53448">
    <property type="entry name" value="Nucleotide-diphospho-sugar transferases"/>
    <property type="match status" value="1"/>
</dbReference>
<evidence type="ECO:0000313" key="2">
    <source>
        <dbReference type="EMBL" id="WIW70417.1"/>
    </source>
</evidence>
<dbReference type="InterPro" id="IPR029044">
    <property type="entry name" value="Nucleotide-diphossugar_trans"/>
</dbReference>
<protein>
    <submittedName>
        <fullName evidence="2">DUF166 family protein</fullName>
    </submittedName>
</protein>